<proteinExistence type="predicted"/>
<feature type="domain" description="SchA/CurD-like" evidence="1">
    <location>
        <begin position="1"/>
        <end position="119"/>
    </location>
</feature>
<organism evidence="2 3">
    <name type="scientific">Actinomadura chokoriensis</name>
    <dbReference type="NCBI Taxonomy" id="454156"/>
    <lineage>
        <taxon>Bacteria</taxon>
        <taxon>Bacillati</taxon>
        <taxon>Actinomycetota</taxon>
        <taxon>Actinomycetes</taxon>
        <taxon>Streptosporangiales</taxon>
        <taxon>Thermomonosporaceae</taxon>
        <taxon>Actinomadura</taxon>
    </lineage>
</organism>
<gene>
    <name evidence="2" type="ORF">SM436_18355</name>
</gene>
<keyword evidence="3" id="KW-1185">Reference proteome</keyword>
<protein>
    <submittedName>
        <fullName evidence="2">SchA/CurD-like domain-containing protein</fullName>
    </submittedName>
</protein>
<comment type="caution">
    <text evidence="2">The sequence shown here is derived from an EMBL/GenBank/DDBJ whole genome shotgun (WGS) entry which is preliminary data.</text>
</comment>
<dbReference type="Proteomes" id="UP001569904">
    <property type="component" value="Unassembled WGS sequence"/>
</dbReference>
<accession>A0ABV4QYJ9</accession>
<name>A0ABV4QYJ9_9ACTN</name>
<dbReference type="RefSeq" id="WP_371942380.1">
    <property type="nucleotide sequence ID" value="NZ_JAXCEH010000011.1"/>
</dbReference>
<dbReference type="Pfam" id="PF04486">
    <property type="entry name" value="SchA_CurD"/>
    <property type="match status" value="1"/>
</dbReference>
<evidence type="ECO:0000259" key="1">
    <source>
        <dbReference type="Pfam" id="PF04486"/>
    </source>
</evidence>
<dbReference type="InterPro" id="IPR007575">
    <property type="entry name" value="SchA_CurD-like"/>
</dbReference>
<evidence type="ECO:0000313" key="2">
    <source>
        <dbReference type="EMBL" id="MFA1555654.1"/>
    </source>
</evidence>
<dbReference type="EMBL" id="JAXCEH010000011">
    <property type="protein sequence ID" value="MFA1555654.1"/>
    <property type="molecule type" value="Genomic_DNA"/>
</dbReference>
<sequence length="126" mass="14070">MPYAAITYRVKPGSEDELAEVFAGFKRVDTPDMTDENGETAGRLLGTAVFVKDDVMVRFIHYEGDFIAIARHMAAQQGVHNLEEKLGPYLTHRRPAASPEEFKENFRNALMRCISELSVDTHPAGS</sequence>
<evidence type="ECO:0000313" key="3">
    <source>
        <dbReference type="Proteomes" id="UP001569904"/>
    </source>
</evidence>
<reference evidence="2 3" key="1">
    <citation type="submission" date="2023-11" db="EMBL/GenBank/DDBJ databases">
        <title>Actinomadura monticuli sp. nov., isolated from volcanic ash.</title>
        <authorList>
            <person name="Lee S.D."/>
            <person name="Yang H."/>
            <person name="Kim I.S."/>
        </authorList>
    </citation>
    <scope>NUCLEOTIDE SEQUENCE [LARGE SCALE GENOMIC DNA]</scope>
    <source>
        <strain evidence="2 3">DSM 45346</strain>
    </source>
</reference>